<keyword evidence="1" id="KW-0808">Transferase</keyword>
<dbReference type="InterPro" id="IPR029063">
    <property type="entry name" value="SAM-dependent_MTases_sf"/>
</dbReference>
<evidence type="ECO:0000313" key="2">
    <source>
        <dbReference type="Proteomes" id="UP000001822"/>
    </source>
</evidence>
<organism evidence="1 2">
    <name type="scientific">Cytophaga hutchinsonii (strain ATCC 33406 / DSM 1761 / CIP 103989 / NBRC 15051 / NCIMB 9469 / D465)</name>
    <dbReference type="NCBI Taxonomy" id="269798"/>
    <lineage>
        <taxon>Bacteria</taxon>
        <taxon>Pseudomonadati</taxon>
        <taxon>Bacteroidota</taxon>
        <taxon>Cytophagia</taxon>
        <taxon>Cytophagales</taxon>
        <taxon>Cytophagaceae</taxon>
        <taxon>Cytophaga</taxon>
    </lineage>
</organism>
<evidence type="ECO:0000313" key="1">
    <source>
        <dbReference type="EMBL" id="ABG59841.1"/>
    </source>
</evidence>
<dbReference type="GO" id="GO:0032259">
    <property type="term" value="P:methylation"/>
    <property type="evidence" value="ECO:0007669"/>
    <property type="project" value="UniProtKB-KW"/>
</dbReference>
<dbReference type="Gene3D" id="3.40.50.150">
    <property type="entry name" value="Vaccinia Virus protein VP39"/>
    <property type="match status" value="1"/>
</dbReference>
<proteinExistence type="predicted"/>
<dbReference type="KEGG" id="chu:CHU_2588"/>
<dbReference type="PANTHER" id="PTHR43836:SF2">
    <property type="entry name" value="CATECHOL O-METHYLTRANSFERASE 1-RELATED"/>
    <property type="match status" value="1"/>
</dbReference>
<dbReference type="EMBL" id="CP000383">
    <property type="protein sequence ID" value="ABG59841.1"/>
    <property type="molecule type" value="Genomic_DNA"/>
</dbReference>
<name>A0A6N4SU48_CYTH3</name>
<dbReference type="OrthoDB" id="5464618at2"/>
<gene>
    <name evidence="1" type="ordered locus">CHU_2588</name>
</gene>
<sequence>MKIFSIIYRFYEFLKHYIVGGNEHGLHSPFVYDLYTKTIQDHDWPFYESIEQHYFELLSDHHIILNKNPGAGTSMSKGKRLQIQKLAKHSIKQLPWRKLICRLVEERKPKVIVELGTSFGITTAYIACTCPDATVYSFEANPTLVESAKEFFSKSGITNIEIIEGNIDETLPAFLETHPNIDVAYIDANHRFRPTIKYVERIMECVSWKGLIILDDIYWSYEMTKAWRALSEKKEITVSIDLWQIGLFYFHTGQVKEDFKLRF</sequence>
<dbReference type="RefSeq" id="WP_011585951.1">
    <property type="nucleotide sequence ID" value="NC_008255.1"/>
</dbReference>
<keyword evidence="1" id="KW-0489">Methyltransferase</keyword>
<dbReference type="Proteomes" id="UP000001822">
    <property type="component" value="Chromosome"/>
</dbReference>
<dbReference type="Pfam" id="PF13578">
    <property type="entry name" value="Methyltransf_24"/>
    <property type="match status" value="1"/>
</dbReference>
<dbReference type="SUPFAM" id="SSF53335">
    <property type="entry name" value="S-adenosyl-L-methionine-dependent methyltransferases"/>
    <property type="match status" value="1"/>
</dbReference>
<protein>
    <submittedName>
        <fullName evidence="1">SAM-dependent methyltransferase O-methyltransferase</fullName>
    </submittedName>
</protein>
<keyword evidence="2" id="KW-1185">Reference proteome</keyword>
<reference evidence="1 2" key="1">
    <citation type="journal article" date="2007" name="Appl. Environ. Microbiol.">
        <title>Genome sequence of the cellulolytic gliding bacterium Cytophaga hutchinsonii.</title>
        <authorList>
            <person name="Xie G."/>
            <person name="Bruce D.C."/>
            <person name="Challacombe J.F."/>
            <person name="Chertkov O."/>
            <person name="Detter J.C."/>
            <person name="Gilna P."/>
            <person name="Han C.S."/>
            <person name="Lucas S."/>
            <person name="Misra M."/>
            <person name="Myers G.L."/>
            <person name="Richardson P."/>
            <person name="Tapia R."/>
            <person name="Thayer N."/>
            <person name="Thompson L.S."/>
            <person name="Brettin T.S."/>
            <person name="Henrissat B."/>
            <person name="Wilson D.B."/>
            <person name="McBride M.J."/>
        </authorList>
    </citation>
    <scope>NUCLEOTIDE SEQUENCE [LARGE SCALE GENOMIC DNA]</scope>
    <source>
        <strain evidence="2">ATCC 33406 / DSM 1761 / CIP 103989 / NBRC 15051 / NCIMB 9469 / D465</strain>
    </source>
</reference>
<dbReference type="AlphaFoldDB" id="A0A6N4SU48"/>
<dbReference type="GO" id="GO:0008171">
    <property type="term" value="F:O-methyltransferase activity"/>
    <property type="evidence" value="ECO:0007669"/>
    <property type="project" value="TreeGrafter"/>
</dbReference>
<dbReference type="PANTHER" id="PTHR43836">
    <property type="entry name" value="CATECHOL O-METHYLTRANSFERASE 1-RELATED"/>
    <property type="match status" value="1"/>
</dbReference>
<accession>A0A6N4SU48</accession>